<accession>A0A8T6R058</accession>
<comment type="caution">
    <text evidence="2">The sequence shown here is derived from an EMBL/GenBank/DDBJ whole genome shotgun (WGS) entry which is preliminary data.</text>
</comment>
<evidence type="ECO:0000256" key="1">
    <source>
        <dbReference type="SAM" id="MobiDB-lite"/>
    </source>
</evidence>
<name>A0A8T6R058_9MICO</name>
<dbReference type="Proteomes" id="UP000287866">
    <property type="component" value="Unassembled WGS sequence"/>
</dbReference>
<dbReference type="RefSeq" id="WP_164896868.1">
    <property type="nucleotide sequence ID" value="NZ_SAYU02000004.1"/>
</dbReference>
<keyword evidence="3" id="KW-1185">Reference proteome</keyword>
<proteinExistence type="predicted"/>
<protein>
    <submittedName>
        <fullName evidence="2">Uncharacterized protein</fullName>
    </submittedName>
</protein>
<feature type="compositionally biased region" description="Low complexity" evidence="1">
    <location>
        <begin position="12"/>
        <end position="21"/>
    </location>
</feature>
<sequence>MRTGSDTATRTAPGPASGAVPAPAPAPELRARDFWRAVAADLVATLVPWPR</sequence>
<feature type="compositionally biased region" description="Polar residues" evidence="1">
    <location>
        <begin position="1"/>
        <end position="10"/>
    </location>
</feature>
<dbReference type="AlphaFoldDB" id="A0A8T6R058"/>
<reference evidence="2" key="1">
    <citation type="submission" date="2020-03" db="EMBL/GenBank/DDBJ databases">
        <title>Phycicoccus flavus sp. nov., a novel endophytic actinobacterium isolated from branch of Kandelia candel.</title>
        <authorList>
            <person name="Tuo L."/>
        </authorList>
    </citation>
    <scope>NUCLEOTIDE SEQUENCE</scope>
    <source>
        <strain evidence="2">CMS6Z-2</strain>
    </source>
</reference>
<gene>
    <name evidence="2" type="ORF">EPD83_002445</name>
</gene>
<organism evidence="2 3">
    <name type="scientific">Phycicoccus flavus</name>
    <dbReference type="NCBI Taxonomy" id="2502783"/>
    <lineage>
        <taxon>Bacteria</taxon>
        <taxon>Bacillati</taxon>
        <taxon>Actinomycetota</taxon>
        <taxon>Actinomycetes</taxon>
        <taxon>Micrococcales</taxon>
        <taxon>Intrasporangiaceae</taxon>
        <taxon>Phycicoccus</taxon>
    </lineage>
</organism>
<dbReference type="EMBL" id="SAYU02000004">
    <property type="protein sequence ID" value="NHA66914.1"/>
    <property type="molecule type" value="Genomic_DNA"/>
</dbReference>
<evidence type="ECO:0000313" key="2">
    <source>
        <dbReference type="EMBL" id="NHA66914.1"/>
    </source>
</evidence>
<feature type="region of interest" description="Disordered" evidence="1">
    <location>
        <begin position="1"/>
        <end position="25"/>
    </location>
</feature>
<evidence type="ECO:0000313" key="3">
    <source>
        <dbReference type="Proteomes" id="UP000287866"/>
    </source>
</evidence>